<name>A0A923H8H3_9FLAO</name>
<evidence type="ECO:0000313" key="3">
    <source>
        <dbReference type="Proteomes" id="UP000656244"/>
    </source>
</evidence>
<dbReference type="AlphaFoldDB" id="A0A923H8H3"/>
<keyword evidence="1" id="KW-0812">Transmembrane</keyword>
<keyword evidence="1" id="KW-0472">Membrane</keyword>
<evidence type="ECO:0000256" key="1">
    <source>
        <dbReference type="SAM" id="Phobius"/>
    </source>
</evidence>
<accession>A0A923H8H3</accession>
<dbReference type="RefSeq" id="WP_186560656.1">
    <property type="nucleotide sequence ID" value="NZ_JACNMF010000002.1"/>
</dbReference>
<gene>
    <name evidence="2" type="ORF">H7U19_07095</name>
</gene>
<organism evidence="2 3">
    <name type="scientific">Hyunsoonleella aquatilis</name>
    <dbReference type="NCBI Taxonomy" id="2762758"/>
    <lineage>
        <taxon>Bacteria</taxon>
        <taxon>Pseudomonadati</taxon>
        <taxon>Bacteroidota</taxon>
        <taxon>Flavobacteriia</taxon>
        <taxon>Flavobacteriales</taxon>
        <taxon>Flavobacteriaceae</taxon>
    </lineage>
</organism>
<protein>
    <recommendedName>
        <fullName evidence="4">RING-type E3 ubiquitin transferase</fullName>
    </recommendedName>
</protein>
<sequence length="230" mass="26098">MQAFLIPLLLVAIIATIGILSYYFNKKQKVLRQLSKLKAKPILQFRTNEPTKLTGKVLHVHEPFVAPFSKRKCVAFEFKIQQKKSSGKNSYWKTLVEKQDIQDFFVEQNGEVVMVKPVKFPKNFMSYFVADKKVSSGFLNDPTPEFDALLQQFDIASENFFGFNKTLRYAERILEVGETVTVGGIAKWKAVDATISGYNYSKIATLESTGKQKLIITDLPSAKVQRGSRL</sequence>
<evidence type="ECO:0008006" key="4">
    <source>
        <dbReference type="Google" id="ProtNLM"/>
    </source>
</evidence>
<dbReference type="Proteomes" id="UP000656244">
    <property type="component" value="Unassembled WGS sequence"/>
</dbReference>
<evidence type="ECO:0000313" key="2">
    <source>
        <dbReference type="EMBL" id="MBC3758163.1"/>
    </source>
</evidence>
<proteinExistence type="predicted"/>
<feature type="transmembrane region" description="Helical" evidence="1">
    <location>
        <begin position="6"/>
        <end position="24"/>
    </location>
</feature>
<comment type="caution">
    <text evidence="2">The sequence shown here is derived from an EMBL/GenBank/DDBJ whole genome shotgun (WGS) entry which is preliminary data.</text>
</comment>
<dbReference type="EMBL" id="JACNMF010000002">
    <property type="protein sequence ID" value="MBC3758163.1"/>
    <property type="molecule type" value="Genomic_DNA"/>
</dbReference>
<keyword evidence="1" id="KW-1133">Transmembrane helix</keyword>
<reference evidence="2" key="1">
    <citation type="submission" date="2020-08" db="EMBL/GenBank/DDBJ databases">
        <title>Hyunsoonleella sp. strain SJ7 genome sequencing and assembly.</title>
        <authorList>
            <person name="Kim I."/>
        </authorList>
    </citation>
    <scope>NUCLEOTIDE SEQUENCE</scope>
    <source>
        <strain evidence="2">SJ7</strain>
    </source>
</reference>
<keyword evidence="3" id="KW-1185">Reference proteome</keyword>